<accession>A0AAP3FS66</accession>
<evidence type="ECO:0000313" key="1">
    <source>
        <dbReference type="EMBL" id="MCY8318203.1"/>
    </source>
</evidence>
<reference evidence="1" key="1">
    <citation type="submission" date="2022-02" db="EMBL/GenBank/DDBJ databases">
        <title>Crop Bioprotection Bacillus Genome Sequencing.</title>
        <authorList>
            <person name="Dunlap C."/>
        </authorList>
    </citation>
    <scope>NUCLEOTIDE SEQUENCE</scope>
    <source>
        <strain evidence="1">98-1</strain>
    </source>
</reference>
<name>A0AAP3FS66_BACVA</name>
<protein>
    <submittedName>
        <fullName evidence="1">DUF2247 family protein</fullName>
    </submittedName>
</protein>
<dbReference type="Proteomes" id="UP001067121">
    <property type="component" value="Unassembled WGS sequence"/>
</dbReference>
<comment type="caution">
    <text evidence="1">The sequence shown here is derived from an EMBL/GenBank/DDBJ whole genome shotgun (WGS) entry which is preliminary data.</text>
</comment>
<sequence>MVYTVEIIKNKEFECNWITLFISRQFKLISSQEVTNYAVNYLVNNPNIKDENIFGNKLKKEQMHY</sequence>
<proteinExistence type="predicted"/>
<gene>
    <name evidence="1" type="ORF">MOC71_16015</name>
</gene>
<dbReference type="EMBL" id="JALAOH010000051">
    <property type="protein sequence ID" value="MCY8318203.1"/>
    <property type="molecule type" value="Genomic_DNA"/>
</dbReference>
<evidence type="ECO:0000313" key="2">
    <source>
        <dbReference type="Proteomes" id="UP001067121"/>
    </source>
</evidence>
<organism evidence="1 2">
    <name type="scientific">Bacillus vallismortis</name>
    <dbReference type="NCBI Taxonomy" id="72361"/>
    <lineage>
        <taxon>Bacteria</taxon>
        <taxon>Bacillati</taxon>
        <taxon>Bacillota</taxon>
        <taxon>Bacilli</taxon>
        <taxon>Bacillales</taxon>
        <taxon>Bacillaceae</taxon>
        <taxon>Bacillus</taxon>
    </lineage>
</organism>
<dbReference type="AlphaFoldDB" id="A0AAP3FS66"/>